<keyword evidence="4 8" id="KW-0479">Metal-binding</keyword>
<evidence type="ECO:0000256" key="8">
    <source>
        <dbReference type="RuleBase" id="RU000609"/>
    </source>
</evidence>
<reference evidence="10" key="1">
    <citation type="submission" date="2015-11" db="EMBL/GenBank/DDBJ databases">
        <title>De novo transcriptome assembly of four potential Pierce s Disease insect vectors from Arizona vineyards.</title>
        <authorList>
            <person name="Tassone E.E."/>
        </authorList>
    </citation>
    <scope>NUCLEOTIDE SEQUENCE</scope>
</reference>
<evidence type="ECO:0000256" key="3">
    <source>
        <dbReference type="ARBA" id="ARBA00022629"/>
    </source>
</evidence>
<dbReference type="SUPFAM" id="SSF51658">
    <property type="entry name" value="Xylose isomerase-like"/>
    <property type="match status" value="1"/>
</dbReference>
<gene>
    <name evidence="10" type="ORF">g.40050</name>
</gene>
<dbReference type="Gene3D" id="3.20.20.150">
    <property type="entry name" value="Divalent-metal-dependent TIM barrel enzymes"/>
    <property type="match status" value="1"/>
</dbReference>
<proteinExistence type="inferred from homology"/>
<feature type="region of interest" description="Disordered" evidence="9">
    <location>
        <begin position="1"/>
        <end position="21"/>
    </location>
</feature>
<protein>
    <recommendedName>
        <fullName evidence="2 8">Xylose isomerase</fullName>
        <ecNumber evidence="2 8">5.3.1.5</ecNumber>
    </recommendedName>
</protein>
<evidence type="ECO:0000256" key="4">
    <source>
        <dbReference type="ARBA" id="ARBA00022723"/>
    </source>
</evidence>
<sequence>MFSAQTVKRQKTSASTLRDASARTNVTETNEFFPGLAKVEYKPDGSIDDTLSYRYFNSSERIHGRPMEDWLRPSISFWQAFHFTGSHGQGIGWNEPNFTRSWEDGTHSLDSYKRRLRAAFEFYNKLGVKYWTVWDRDLAPEGDTLEETNHNLDESVEFVNELQHRHGIKPLWFAANLHYNSRYNNGALTSSEAQVISYAGAQIKKALEVAHKLGAESFLFRGVKEGYSSTLNTDHTRQLRNYARLLKMAADYKERLGYRGQLLFEPNYEDFYTNYPAGQAHYYGDQKTYYHYDYDTTSAICFLKQYGLDRQFKISSKPGHQLILASAYGMLGSVDATSITSPPPLSETTELIKAVIENGGLQPGGINIGVKLRPDSLDLKDLAVSYVATIDAFGKALRIATKIIADGVFIKNLQQRYLSFHSGFGSRFMNGEASLEECEEHTRKQNGDASYASGRSEHWQALFHRYTQN</sequence>
<name>A0A1B6JGC2_9HEMI</name>
<dbReference type="PANTHER" id="PTHR48408:SF1">
    <property type="entry name" value="XYLOSE ISOMERASE"/>
    <property type="match status" value="1"/>
</dbReference>
<dbReference type="InterPro" id="IPR001998">
    <property type="entry name" value="Xylose_isomerase"/>
</dbReference>
<evidence type="ECO:0000256" key="9">
    <source>
        <dbReference type="SAM" id="MobiDB-lite"/>
    </source>
</evidence>
<accession>A0A1B6JGC2</accession>
<dbReference type="PANTHER" id="PTHR48408">
    <property type="match status" value="1"/>
</dbReference>
<dbReference type="PROSITE" id="PS51415">
    <property type="entry name" value="XYLOSE_ISOMERASE"/>
    <property type="match status" value="1"/>
</dbReference>
<evidence type="ECO:0000256" key="6">
    <source>
        <dbReference type="ARBA" id="ARBA00023277"/>
    </source>
</evidence>
<keyword evidence="3 8" id="KW-0859">Xylose metabolism</keyword>
<dbReference type="PRINTS" id="PR00688">
    <property type="entry name" value="XYLOSISMRASE"/>
</dbReference>
<evidence type="ECO:0000256" key="7">
    <source>
        <dbReference type="ARBA" id="ARBA00033659"/>
    </source>
</evidence>
<dbReference type="GO" id="GO:0046872">
    <property type="term" value="F:metal ion binding"/>
    <property type="evidence" value="ECO:0007669"/>
    <property type="project" value="UniProtKB-KW"/>
</dbReference>
<dbReference type="AlphaFoldDB" id="A0A1B6JGC2"/>
<comment type="catalytic activity">
    <reaction evidence="7 8">
        <text>alpha-D-xylose = alpha-D-xylulofuranose</text>
        <dbReference type="Rhea" id="RHEA:22816"/>
        <dbReference type="ChEBI" id="CHEBI:28518"/>
        <dbReference type="ChEBI" id="CHEBI:188998"/>
        <dbReference type="EC" id="5.3.1.5"/>
    </reaction>
</comment>
<evidence type="ECO:0000313" key="10">
    <source>
        <dbReference type="EMBL" id="JAS98162.1"/>
    </source>
</evidence>
<keyword evidence="6 8" id="KW-0119">Carbohydrate metabolism</keyword>
<dbReference type="InterPro" id="IPR036237">
    <property type="entry name" value="Xyl_isomerase-like_sf"/>
</dbReference>
<evidence type="ECO:0000256" key="2">
    <source>
        <dbReference type="ARBA" id="ARBA00011958"/>
    </source>
</evidence>
<evidence type="ECO:0000256" key="5">
    <source>
        <dbReference type="ARBA" id="ARBA00023235"/>
    </source>
</evidence>
<dbReference type="EMBL" id="GECU01009544">
    <property type="protein sequence ID" value="JAS98162.1"/>
    <property type="molecule type" value="Transcribed_RNA"/>
</dbReference>
<dbReference type="EC" id="5.3.1.5" evidence="2 8"/>
<organism evidence="10">
    <name type="scientific">Homalodisca liturata</name>
    <dbReference type="NCBI Taxonomy" id="320908"/>
    <lineage>
        <taxon>Eukaryota</taxon>
        <taxon>Metazoa</taxon>
        <taxon>Ecdysozoa</taxon>
        <taxon>Arthropoda</taxon>
        <taxon>Hexapoda</taxon>
        <taxon>Insecta</taxon>
        <taxon>Pterygota</taxon>
        <taxon>Neoptera</taxon>
        <taxon>Paraneoptera</taxon>
        <taxon>Hemiptera</taxon>
        <taxon>Auchenorrhyncha</taxon>
        <taxon>Membracoidea</taxon>
        <taxon>Cicadellidae</taxon>
        <taxon>Cicadellinae</taxon>
        <taxon>Proconiini</taxon>
        <taxon>Homalodisca</taxon>
    </lineage>
</organism>
<evidence type="ECO:0000256" key="1">
    <source>
        <dbReference type="ARBA" id="ARBA00005765"/>
    </source>
</evidence>
<comment type="similarity">
    <text evidence="1 8">Belongs to the xylose isomerase family.</text>
</comment>
<dbReference type="GO" id="GO:0042732">
    <property type="term" value="P:D-xylose metabolic process"/>
    <property type="evidence" value="ECO:0007669"/>
    <property type="project" value="UniProtKB-KW"/>
</dbReference>
<dbReference type="GO" id="GO:0009045">
    <property type="term" value="F:xylose isomerase activity"/>
    <property type="evidence" value="ECO:0007669"/>
    <property type="project" value="UniProtKB-EC"/>
</dbReference>
<keyword evidence="5 8" id="KW-0413">Isomerase</keyword>